<name>A0ABT7BW81_9CYAN</name>
<accession>A0ABT7BW81</accession>
<sequence>MMANVSLDLNRPIMFQTQDESPLELQAIQVISHTEESVSDVRLLLQTDFLSYEAIVDRGDFNLATKWRGAMTGEFVPEEPIVLELTLLPERIPQPVPDDLTEILNKHNLQTELWFCLGVYQQLETTQVGYRTFWDKTNLGQLNRAVNIGVEAITQLFSALQEEVEEILAPGEQESQWASILQQLERWSEEEEEETMTEVVREFFDREDWPFIQLEEGLFQLAFAGENGRWRCYTRIRQAEEQLLFYSICPLVVSDDRRTAIAEFLTNVNYGAVIGNFELDWSDGEIRYKTSIDVEGDRLSVPLMENLVYANVIMMDRYLPGIVAVIEDETSVDEAIARIEKSPSA</sequence>
<proteinExistence type="predicted"/>
<dbReference type="CDD" id="cd17033">
    <property type="entry name" value="DR1245-like"/>
    <property type="match status" value="1"/>
</dbReference>
<protein>
    <submittedName>
        <fullName evidence="1">YbjN domain-containing protein</fullName>
    </submittedName>
</protein>
<gene>
    <name evidence="1" type="ORF">PMH09_07660</name>
</gene>
<reference evidence="1 2" key="1">
    <citation type="submission" date="2023-01" db="EMBL/GenBank/DDBJ databases">
        <title>Novel diversity within Roseofilum (Cyanobacteria; Desertifilaceae) from marine benthic mats with descriptions of four novel species.</title>
        <authorList>
            <person name="Wang Y."/>
            <person name="Berthold D.E."/>
            <person name="Hu J."/>
            <person name="Lefler F.W."/>
            <person name="Laughinghouse H.D. IV."/>
        </authorList>
    </citation>
    <scope>NUCLEOTIDE SEQUENCE [LARGE SCALE GENOMIC DNA]</scope>
    <source>
        <strain evidence="1 2">BLCC-M143</strain>
    </source>
</reference>
<dbReference type="InterPro" id="IPR019660">
    <property type="entry name" value="Put_sensory_transdc_reg_YbjN"/>
</dbReference>
<organism evidence="1 2">
    <name type="scientific">Roseofilum casamattae BLCC-M143</name>
    <dbReference type="NCBI Taxonomy" id="3022442"/>
    <lineage>
        <taxon>Bacteria</taxon>
        <taxon>Bacillati</taxon>
        <taxon>Cyanobacteriota</taxon>
        <taxon>Cyanophyceae</taxon>
        <taxon>Desertifilales</taxon>
        <taxon>Desertifilaceae</taxon>
        <taxon>Roseofilum</taxon>
        <taxon>Roseofilum casamattae</taxon>
    </lineage>
</organism>
<dbReference type="Proteomes" id="UP001232992">
    <property type="component" value="Unassembled WGS sequence"/>
</dbReference>
<keyword evidence="2" id="KW-1185">Reference proteome</keyword>
<dbReference type="RefSeq" id="WP_283757720.1">
    <property type="nucleotide sequence ID" value="NZ_JAQOSQ010000005.1"/>
</dbReference>
<comment type="caution">
    <text evidence="1">The sequence shown here is derived from an EMBL/GenBank/DDBJ whole genome shotgun (WGS) entry which is preliminary data.</text>
</comment>
<evidence type="ECO:0000313" key="1">
    <source>
        <dbReference type="EMBL" id="MDJ1183067.1"/>
    </source>
</evidence>
<dbReference type="EMBL" id="JAQOSQ010000005">
    <property type="protein sequence ID" value="MDJ1183067.1"/>
    <property type="molecule type" value="Genomic_DNA"/>
</dbReference>
<evidence type="ECO:0000313" key="2">
    <source>
        <dbReference type="Proteomes" id="UP001232992"/>
    </source>
</evidence>
<dbReference type="Pfam" id="PF10722">
    <property type="entry name" value="YbjN"/>
    <property type="match status" value="1"/>
</dbReference>